<dbReference type="PANTHER" id="PTHR43245:SF13">
    <property type="entry name" value="UDP-D-APIOSE_UDP-D-XYLOSE SYNTHASE 2"/>
    <property type="match status" value="1"/>
</dbReference>
<dbReference type="InterPro" id="IPR036291">
    <property type="entry name" value="NAD(P)-bd_dom_sf"/>
</dbReference>
<evidence type="ECO:0000256" key="1">
    <source>
        <dbReference type="SAM" id="MobiDB-lite"/>
    </source>
</evidence>
<dbReference type="Proteomes" id="UP000295157">
    <property type="component" value="Unassembled WGS sequence"/>
</dbReference>
<reference evidence="3 4" key="1">
    <citation type="submission" date="2019-02" db="EMBL/GenBank/DDBJ databases">
        <title>Draft genome sequences of novel Actinobacteria.</title>
        <authorList>
            <person name="Sahin N."/>
            <person name="Ay H."/>
            <person name="Saygin H."/>
        </authorList>
    </citation>
    <scope>NUCLEOTIDE SEQUENCE [LARGE SCALE GENOMIC DNA]</scope>
    <source>
        <strain evidence="3 4">KC201</strain>
    </source>
</reference>
<feature type="region of interest" description="Disordered" evidence="1">
    <location>
        <begin position="303"/>
        <end position="323"/>
    </location>
</feature>
<sequence>MRVLVIGGTHHVGRALVETALRRGDTVTTLNRGLSRAPAPGVEALVADRTDPDAVRLALSDQTWDAVIDTWAWAPNVVRDTARLLADRAGHYGYVSSRGVYAWPWPTGADESAPLVAGDPGSRDNADYAAAKRGGELAVIESFGERALLARAGMILGPYEDVGRIPWWLRRLQHGGPVLAPGPADAAVQYIDAIDMASWMLTAAERGIGGAFNLAGPPGHTTIGALLETALEVTGSNAELVWAPAEVLEQENFLLGMEFGLRYPGDSHPTGLHDADVSAALAAGLTLRPLRETMADTWAWLQREGDPAPRPDAPSPAQWFDPDQERRVLDLVRARDHT</sequence>
<dbReference type="InterPro" id="IPR001509">
    <property type="entry name" value="Epimerase_deHydtase"/>
</dbReference>
<dbReference type="AlphaFoldDB" id="A0A4R4NL12"/>
<gene>
    <name evidence="3" type="ORF">E1267_10835</name>
</gene>
<accession>A0A4R4NL12</accession>
<comment type="caution">
    <text evidence="3">The sequence shown here is derived from an EMBL/GenBank/DDBJ whole genome shotgun (WGS) entry which is preliminary data.</text>
</comment>
<name>A0A4R4NL12_9ACTN</name>
<evidence type="ECO:0000313" key="3">
    <source>
        <dbReference type="EMBL" id="TDC08247.1"/>
    </source>
</evidence>
<evidence type="ECO:0000313" key="4">
    <source>
        <dbReference type="Proteomes" id="UP000295157"/>
    </source>
</evidence>
<dbReference type="InterPro" id="IPR050177">
    <property type="entry name" value="Lipid_A_modif_metabolic_enz"/>
</dbReference>
<proteinExistence type="predicted"/>
<dbReference type="PANTHER" id="PTHR43245">
    <property type="entry name" value="BIFUNCTIONAL POLYMYXIN RESISTANCE PROTEIN ARNA"/>
    <property type="match status" value="1"/>
</dbReference>
<dbReference type="SUPFAM" id="SSF51735">
    <property type="entry name" value="NAD(P)-binding Rossmann-fold domains"/>
    <property type="match status" value="1"/>
</dbReference>
<dbReference type="Gene3D" id="3.40.50.720">
    <property type="entry name" value="NAD(P)-binding Rossmann-like Domain"/>
    <property type="match status" value="1"/>
</dbReference>
<dbReference type="OrthoDB" id="7941246at2"/>
<protein>
    <submittedName>
        <fullName evidence="3">NAD-dependent epimerase/dehydratase family protein</fullName>
    </submittedName>
</protein>
<organism evidence="3 4">
    <name type="scientific">Nonomuraea longispora</name>
    <dbReference type="NCBI Taxonomy" id="1848320"/>
    <lineage>
        <taxon>Bacteria</taxon>
        <taxon>Bacillati</taxon>
        <taxon>Actinomycetota</taxon>
        <taxon>Actinomycetes</taxon>
        <taxon>Streptosporangiales</taxon>
        <taxon>Streptosporangiaceae</taxon>
        <taxon>Nonomuraea</taxon>
    </lineage>
</organism>
<feature type="domain" description="NAD-dependent epimerase/dehydratase" evidence="2">
    <location>
        <begin position="3"/>
        <end position="215"/>
    </location>
</feature>
<dbReference type="RefSeq" id="WP_132332293.1">
    <property type="nucleotide sequence ID" value="NZ_SMJZ01000030.1"/>
</dbReference>
<evidence type="ECO:0000259" key="2">
    <source>
        <dbReference type="Pfam" id="PF01370"/>
    </source>
</evidence>
<keyword evidence="4" id="KW-1185">Reference proteome</keyword>
<dbReference type="EMBL" id="SMJZ01000030">
    <property type="protein sequence ID" value="TDC08247.1"/>
    <property type="molecule type" value="Genomic_DNA"/>
</dbReference>
<dbReference type="Pfam" id="PF01370">
    <property type="entry name" value="Epimerase"/>
    <property type="match status" value="1"/>
</dbReference>